<dbReference type="EMBL" id="JBEFKJ010000019">
    <property type="protein sequence ID" value="KAL2040846.1"/>
    <property type="molecule type" value="Genomic_DNA"/>
</dbReference>
<comment type="caution">
    <text evidence="1">The sequence shown here is derived from an EMBL/GenBank/DDBJ whole genome shotgun (WGS) entry which is preliminary data.</text>
</comment>
<accession>A0ABR4A7F8</accession>
<dbReference type="Proteomes" id="UP001590950">
    <property type="component" value="Unassembled WGS sequence"/>
</dbReference>
<sequence length="103" mass="11338">MPTSRPPLLEVLGYVERRCKDLTLSTLPDPETLAPGSIVLQQSEAACHIPSGQARSHHIARFETYHVQDLNRQVEFLTSSAAYSSPGDQSTKCAVHWADHAVL</sequence>
<keyword evidence="2" id="KW-1185">Reference proteome</keyword>
<name>A0ABR4A7F8_9LECA</name>
<protein>
    <submittedName>
        <fullName evidence="1">Uncharacterized protein</fullName>
    </submittedName>
</protein>
<evidence type="ECO:0000313" key="2">
    <source>
        <dbReference type="Proteomes" id="UP001590950"/>
    </source>
</evidence>
<gene>
    <name evidence="1" type="ORF">N7G274_006304</name>
</gene>
<reference evidence="1 2" key="1">
    <citation type="submission" date="2024-09" db="EMBL/GenBank/DDBJ databases">
        <title>Rethinking Asexuality: The Enigmatic Case of Functional Sexual Genes in Lepraria (Stereocaulaceae).</title>
        <authorList>
            <person name="Doellman M."/>
            <person name="Sun Y."/>
            <person name="Barcenas-Pena A."/>
            <person name="Lumbsch H.T."/>
            <person name="Grewe F."/>
        </authorList>
    </citation>
    <scope>NUCLEOTIDE SEQUENCE [LARGE SCALE GENOMIC DNA]</scope>
    <source>
        <strain evidence="1 2">Mercado 3170</strain>
    </source>
</reference>
<organism evidence="1 2">
    <name type="scientific">Stereocaulon virgatum</name>
    <dbReference type="NCBI Taxonomy" id="373712"/>
    <lineage>
        <taxon>Eukaryota</taxon>
        <taxon>Fungi</taxon>
        <taxon>Dikarya</taxon>
        <taxon>Ascomycota</taxon>
        <taxon>Pezizomycotina</taxon>
        <taxon>Lecanoromycetes</taxon>
        <taxon>OSLEUM clade</taxon>
        <taxon>Lecanoromycetidae</taxon>
        <taxon>Lecanorales</taxon>
        <taxon>Lecanorineae</taxon>
        <taxon>Stereocaulaceae</taxon>
        <taxon>Stereocaulon</taxon>
    </lineage>
</organism>
<evidence type="ECO:0000313" key="1">
    <source>
        <dbReference type="EMBL" id="KAL2040846.1"/>
    </source>
</evidence>
<proteinExistence type="predicted"/>